<feature type="compositionally biased region" description="Polar residues" evidence="1">
    <location>
        <begin position="134"/>
        <end position="144"/>
    </location>
</feature>
<reference evidence="2 3" key="1">
    <citation type="submission" date="2018-06" db="EMBL/GenBank/DDBJ databases">
        <title>A transcriptomic atlas of mushroom development highlights an independent origin of complex multicellularity.</title>
        <authorList>
            <consortium name="DOE Joint Genome Institute"/>
            <person name="Krizsan K."/>
            <person name="Almasi E."/>
            <person name="Merenyi Z."/>
            <person name="Sahu N."/>
            <person name="Viragh M."/>
            <person name="Koszo T."/>
            <person name="Mondo S."/>
            <person name="Kiss B."/>
            <person name="Balint B."/>
            <person name="Kues U."/>
            <person name="Barry K."/>
            <person name="Hegedus J.C."/>
            <person name="Henrissat B."/>
            <person name="Johnson J."/>
            <person name="Lipzen A."/>
            <person name="Ohm R."/>
            <person name="Nagy I."/>
            <person name="Pangilinan J."/>
            <person name="Yan J."/>
            <person name="Xiong Y."/>
            <person name="Grigoriev I.V."/>
            <person name="Hibbett D.S."/>
            <person name="Nagy L.G."/>
        </authorList>
    </citation>
    <scope>NUCLEOTIDE SEQUENCE [LARGE SCALE GENOMIC DNA]</scope>
    <source>
        <strain evidence="2 3">SZMC22713</strain>
    </source>
</reference>
<gene>
    <name evidence="2" type="ORF">BD410DRAFT_473652</name>
</gene>
<organism evidence="2 3">
    <name type="scientific">Rickenella mellea</name>
    <dbReference type="NCBI Taxonomy" id="50990"/>
    <lineage>
        <taxon>Eukaryota</taxon>
        <taxon>Fungi</taxon>
        <taxon>Dikarya</taxon>
        <taxon>Basidiomycota</taxon>
        <taxon>Agaricomycotina</taxon>
        <taxon>Agaricomycetes</taxon>
        <taxon>Hymenochaetales</taxon>
        <taxon>Rickenellaceae</taxon>
        <taxon>Rickenella</taxon>
    </lineage>
</organism>
<accession>A0A4Y7QI00</accession>
<evidence type="ECO:0000256" key="1">
    <source>
        <dbReference type="SAM" id="MobiDB-lite"/>
    </source>
</evidence>
<dbReference type="OrthoDB" id="3047765at2759"/>
<evidence type="ECO:0000313" key="3">
    <source>
        <dbReference type="Proteomes" id="UP000294933"/>
    </source>
</evidence>
<name>A0A4Y7QI00_9AGAM</name>
<dbReference type="AlphaFoldDB" id="A0A4Y7QI00"/>
<protein>
    <submittedName>
        <fullName evidence="2">Uncharacterized protein</fullName>
    </submittedName>
</protein>
<dbReference type="EMBL" id="ML170160">
    <property type="protein sequence ID" value="TDL26881.1"/>
    <property type="molecule type" value="Genomic_DNA"/>
</dbReference>
<dbReference type="VEuPathDB" id="FungiDB:BD410DRAFT_473652"/>
<feature type="compositionally biased region" description="Basic and acidic residues" evidence="1">
    <location>
        <begin position="1"/>
        <end position="15"/>
    </location>
</feature>
<keyword evidence="3" id="KW-1185">Reference proteome</keyword>
<proteinExistence type="predicted"/>
<dbReference type="Proteomes" id="UP000294933">
    <property type="component" value="Unassembled WGS sequence"/>
</dbReference>
<feature type="region of interest" description="Disordered" evidence="1">
    <location>
        <begin position="1"/>
        <end position="194"/>
    </location>
</feature>
<feature type="compositionally biased region" description="Basic residues" evidence="1">
    <location>
        <begin position="62"/>
        <end position="77"/>
    </location>
</feature>
<feature type="compositionally biased region" description="Basic and acidic residues" evidence="1">
    <location>
        <begin position="150"/>
        <end position="177"/>
    </location>
</feature>
<evidence type="ECO:0000313" key="2">
    <source>
        <dbReference type="EMBL" id="TDL26881.1"/>
    </source>
</evidence>
<sequence length="252" mass="27632">MDTFDVAKSKEERMKRLQARKRDRGGIFEAPTHNPLLDILLGNFSKTPDDKAKDTLLGTKSTRSKKTKQSKNAKGKHGTNDTALTGAEGTTRKVETARFSPPPQANGSPGGTEDEECTSKQDTKCSKRPRSKTAKVSTDAISATSKKRRDKDEPLDPTRESDSRPLKRQKAAQEKPTTKQNAKAISRSKPVKAKQAALPKEGALIFTPLGVRLMRRVFPGRRCTAPRRSACAGYAIPFGGTGSRSAKRHYIK</sequence>